<evidence type="ECO:0000259" key="2">
    <source>
        <dbReference type="Pfam" id="PF00156"/>
    </source>
</evidence>
<reference evidence="3" key="1">
    <citation type="submission" date="2022-06" db="EMBL/GenBank/DDBJ databases">
        <title>New Polynucleobacter species.</title>
        <authorList>
            <person name="Hahn M.W."/>
        </authorList>
    </citation>
    <scope>NUCLEOTIDE SEQUENCE</scope>
    <source>
        <strain evidence="3">UK-FUSCHL-C3</strain>
    </source>
</reference>
<dbReference type="PANTHER" id="PTHR47505">
    <property type="entry name" value="DNA UTILIZATION PROTEIN YHGH"/>
    <property type="match status" value="1"/>
</dbReference>
<organism evidence="3">
    <name type="scientific">Polynucleobacter sp. UK-FUSCHL-C3</name>
    <dbReference type="NCBI Taxonomy" id="2955208"/>
    <lineage>
        <taxon>Bacteria</taxon>
        <taxon>Pseudomonadati</taxon>
        <taxon>Pseudomonadota</taxon>
        <taxon>Betaproteobacteria</taxon>
        <taxon>Burkholderiales</taxon>
        <taxon>Burkholderiaceae</taxon>
        <taxon>Polynucleobacter</taxon>
    </lineage>
</organism>
<feature type="domain" description="Phosphoribosyltransferase" evidence="2">
    <location>
        <begin position="190"/>
        <end position="234"/>
    </location>
</feature>
<dbReference type="AlphaFoldDB" id="A0AAU8A354"/>
<dbReference type="InterPro" id="IPR029057">
    <property type="entry name" value="PRTase-like"/>
</dbReference>
<dbReference type="RefSeq" id="WP_353438672.1">
    <property type="nucleotide sequence ID" value="NZ_CP099959.1"/>
</dbReference>
<evidence type="ECO:0000313" key="3">
    <source>
        <dbReference type="EMBL" id="XCC57615.1"/>
    </source>
</evidence>
<evidence type="ECO:0000256" key="1">
    <source>
        <dbReference type="ARBA" id="ARBA00008007"/>
    </source>
</evidence>
<comment type="similarity">
    <text evidence="1">Belongs to the ComF/GntX family.</text>
</comment>
<gene>
    <name evidence="3" type="ORF">NKE59_09050</name>
</gene>
<protein>
    <submittedName>
        <fullName evidence="3">ComF family protein</fullName>
    </submittedName>
</protein>
<accession>A0AAU8A354</accession>
<dbReference type="InterPro" id="IPR051910">
    <property type="entry name" value="ComF/GntX_DNA_util-trans"/>
</dbReference>
<dbReference type="EMBL" id="CP099959">
    <property type="protein sequence ID" value="XCC57615.1"/>
    <property type="molecule type" value="Genomic_DNA"/>
</dbReference>
<dbReference type="CDD" id="cd06223">
    <property type="entry name" value="PRTases_typeI"/>
    <property type="match status" value="1"/>
</dbReference>
<name>A0AAU8A354_9BURK</name>
<dbReference type="SUPFAM" id="SSF53271">
    <property type="entry name" value="PRTase-like"/>
    <property type="match status" value="1"/>
</dbReference>
<dbReference type="PANTHER" id="PTHR47505:SF1">
    <property type="entry name" value="DNA UTILIZATION PROTEIN YHGH"/>
    <property type="match status" value="1"/>
</dbReference>
<sequence length="245" mass="27528">MHLFTPFVEFLLPTLCMACEQVQTKLLCANCLAKITLNMLNGPPHCPTCGIPIATPESPCFSCVEHSPAYDETFYIDSYAGVLQTALHAYKYQRRLACAAGFSYLWNHCAAKVTLQSSADYLLPVPLGVRKLTKRGFNQSWEIAKRIQLPKTVRKIPNALGRIDDETSQAQRNREMRKEMAQDLFYLNTDWSGRFKNQRIIVFDDVMTTGATMNAIASLLKNHGAKHVSAWVVLRTLPKSAPFAI</sequence>
<dbReference type="InterPro" id="IPR000836">
    <property type="entry name" value="PRTase_dom"/>
</dbReference>
<dbReference type="Pfam" id="PF00156">
    <property type="entry name" value="Pribosyltran"/>
    <property type="match status" value="1"/>
</dbReference>
<dbReference type="Gene3D" id="3.40.50.2020">
    <property type="match status" value="1"/>
</dbReference>
<proteinExistence type="inferred from homology"/>